<dbReference type="InterPro" id="IPR029063">
    <property type="entry name" value="SAM-dependent_MTases_sf"/>
</dbReference>
<sequence length="315" mass="36710">MHIPVLKKEVIEYLNPESNENFIDATIDGGGHTAAILKKNEPNGKVLGIELDPELYKNLLATEIKNQKSKIKNRLILVNDSYINLKEIIKKYNFKPINGILFDLGMSSWHLEKSGRGFSFLRNEPLIMRYQLEEVRPPKNSRGRTSLTAEKIVNEWPEDTLERILKDYGEERFSKKIAREIIRERKKRPIKTTLELVKVIKRAVPFLYEHYRIHPATRTFQALRIVVNDELNNLRIALPQALEILEENGRLVIISFHSLEDKIVKDFFKEKAKENKIKILFKKPIRPTLEEIKINPPSRSAKLRTAIKTTRICKV</sequence>
<feature type="binding site" evidence="6">
    <location>
        <position position="110"/>
    </location>
    <ligand>
        <name>S-adenosyl-L-methionine</name>
        <dbReference type="ChEBI" id="CHEBI:59789"/>
    </ligand>
</feature>
<keyword evidence="5 6" id="KW-0949">S-adenosyl-L-methionine</keyword>
<evidence type="ECO:0000256" key="4">
    <source>
        <dbReference type="ARBA" id="ARBA00022679"/>
    </source>
</evidence>
<keyword evidence="3 6" id="KW-0489">Methyltransferase</keyword>
<dbReference type="InterPro" id="IPR023397">
    <property type="entry name" value="SAM-dep_MeTrfase_MraW_recog"/>
</dbReference>
<dbReference type="GO" id="GO:0071424">
    <property type="term" value="F:rRNA (cytosine-N4-)-methyltransferase activity"/>
    <property type="evidence" value="ECO:0007669"/>
    <property type="project" value="UniProtKB-UniRule"/>
</dbReference>
<keyword evidence="6" id="KW-0963">Cytoplasm</keyword>
<dbReference type="EMBL" id="PEWP01000037">
    <property type="protein sequence ID" value="PIU46671.1"/>
    <property type="molecule type" value="Genomic_DNA"/>
</dbReference>
<feature type="binding site" evidence="6">
    <location>
        <position position="50"/>
    </location>
    <ligand>
        <name>S-adenosyl-L-methionine</name>
        <dbReference type="ChEBI" id="CHEBI:59789"/>
    </ligand>
</feature>
<dbReference type="GO" id="GO:0005737">
    <property type="term" value="C:cytoplasm"/>
    <property type="evidence" value="ECO:0007669"/>
    <property type="project" value="UniProtKB-SubCell"/>
</dbReference>
<dbReference type="SUPFAM" id="SSF53335">
    <property type="entry name" value="S-adenosyl-L-methionine-dependent methyltransferases"/>
    <property type="match status" value="1"/>
</dbReference>
<comment type="caution">
    <text evidence="7">The sequence shown here is derived from an EMBL/GenBank/DDBJ whole genome shotgun (WGS) entry which is preliminary data.</text>
</comment>
<feature type="binding site" evidence="6">
    <location>
        <begin position="30"/>
        <end position="32"/>
    </location>
    <ligand>
        <name>S-adenosyl-L-methionine</name>
        <dbReference type="ChEBI" id="CHEBI:59789"/>
    </ligand>
</feature>
<dbReference type="SUPFAM" id="SSF81799">
    <property type="entry name" value="Putative methyltransferase TM0872, insert domain"/>
    <property type="match status" value="1"/>
</dbReference>
<accession>A0A2M6Z2N9</accession>
<proteinExistence type="inferred from homology"/>
<reference evidence="8" key="1">
    <citation type="submission" date="2017-09" db="EMBL/GenBank/DDBJ databases">
        <title>Depth-based differentiation of microbial function through sediment-hosted aquifers and enrichment of novel symbionts in the deep terrestrial subsurface.</title>
        <authorList>
            <person name="Probst A.J."/>
            <person name="Ladd B."/>
            <person name="Jarett J.K."/>
            <person name="Geller-Mcgrath D.E."/>
            <person name="Sieber C.M.K."/>
            <person name="Emerson J.B."/>
            <person name="Anantharaman K."/>
            <person name="Thomas B.C."/>
            <person name="Malmstrom R."/>
            <person name="Stieglmeier M."/>
            <person name="Klingl A."/>
            <person name="Woyke T."/>
            <person name="Ryan C.M."/>
            <person name="Banfield J.F."/>
        </authorList>
    </citation>
    <scope>NUCLEOTIDE SEQUENCE [LARGE SCALE GENOMIC DNA]</scope>
</reference>
<feature type="binding site" evidence="6">
    <location>
        <position position="82"/>
    </location>
    <ligand>
        <name>S-adenosyl-L-methionine</name>
        <dbReference type="ChEBI" id="CHEBI:59789"/>
    </ligand>
</feature>
<dbReference type="EC" id="2.1.1.199" evidence="6"/>
<dbReference type="Pfam" id="PF01795">
    <property type="entry name" value="Methyltransf_5"/>
    <property type="match status" value="1"/>
</dbReference>
<organism evidence="7 8">
    <name type="scientific">bacterium (Candidatus Gribaldobacteria) CG07_land_8_20_14_0_80_33_18</name>
    <dbReference type="NCBI Taxonomy" id="2014272"/>
    <lineage>
        <taxon>Bacteria</taxon>
        <taxon>Candidatus Gribaldobacteria</taxon>
    </lineage>
</organism>
<evidence type="ECO:0000256" key="5">
    <source>
        <dbReference type="ARBA" id="ARBA00022691"/>
    </source>
</evidence>
<gene>
    <name evidence="6" type="primary">rsmH</name>
    <name evidence="7" type="ORF">COS93_01975</name>
</gene>
<keyword evidence="2 6" id="KW-0698">rRNA processing</keyword>
<comment type="similarity">
    <text evidence="1 6">Belongs to the methyltransferase superfamily. RsmH family.</text>
</comment>
<dbReference type="PANTHER" id="PTHR11265">
    <property type="entry name" value="S-ADENOSYL-METHYLTRANSFERASE MRAW"/>
    <property type="match status" value="1"/>
</dbReference>
<dbReference type="HAMAP" id="MF_01007">
    <property type="entry name" value="16SrRNA_methyltr_H"/>
    <property type="match status" value="1"/>
</dbReference>
<dbReference type="InterPro" id="IPR002903">
    <property type="entry name" value="RsmH"/>
</dbReference>
<evidence type="ECO:0000256" key="1">
    <source>
        <dbReference type="ARBA" id="ARBA00010396"/>
    </source>
</evidence>
<dbReference type="Gene3D" id="3.40.50.150">
    <property type="entry name" value="Vaccinia Virus protein VP39"/>
    <property type="match status" value="1"/>
</dbReference>
<keyword evidence="4 6" id="KW-0808">Transferase</keyword>
<comment type="catalytic activity">
    <reaction evidence="6">
        <text>cytidine(1402) in 16S rRNA + S-adenosyl-L-methionine = N(4)-methylcytidine(1402) in 16S rRNA + S-adenosyl-L-homocysteine + H(+)</text>
        <dbReference type="Rhea" id="RHEA:42928"/>
        <dbReference type="Rhea" id="RHEA-COMP:10286"/>
        <dbReference type="Rhea" id="RHEA-COMP:10287"/>
        <dbReference type="ChEBI" id="CHEBI:15378"/>
        <dbReference type="ChEBI" id="CHEBI:57856"/>
        <dbReference type="ChEBI" id="CHEBI:59789"/>
        <dbReference type="ChEBI" id="CHEBI:74506"/>
        <dbReference type="ChEBI" id="CHEBI:82748"/>
        <dbReference type="EC" id="2.1.1.199"/>
    </reaction>
</comment>
<evidence type="ECO:0000256" key="2">
    <source>
        <dbReference type="ARBA" id="ARBA00022552"/>
    </source>
</evidence>
<comment type="subcellular location">
    <subcellularLocation>
        <location evidence="6">Cytoplasm</location>
    </subcellularLocation>
</comment>
<evidence type="ECO:0000256" key="6">
    <source>
        <dbReference type="HAMAP-Rule" id="MF_01007"/>
    </source>
</evidence>
<protein>
    <recommendedName>
        <fullName evidence="6">Ribosomal RNA small subunit methyltransferase H</fullName>
        <ecNumber evidence="6">2.1.1.199</ecNumber>
    </recommendedName>
    <alternativeName>
        <fullName evidence="6">16S rRNA m(4)C1402 methyltransferase</fullName>
    </alternativeName>
    <alternativeName>
        <fullName evidence="6">rRNA (cytosine-N(4)-)-methyltransferase RsmH</fullName>
    </alternativeName>
</protein>
<evidence type="ECO:0000313" key="7">
    <source>
        <dbReference type="EMBL" id="PIU46671.1"/>
    </source>
</evidence>
<evidence type="ECO:0000313" key="8">
    <source>
        <dbReference type="Proteomes" id="UP000228777"/>
    </source>
</evidence>
<dbReference type="PANTHER" id="PTHR11265:SF0">
    <property type="entry name" value="12S RRNA N4-METHYLCYTIDINE METHYLTRANSFERASE"/>
    <property type="match status" value="1"/>
</dbReference>
<feature type="binding site" evidence="6">
    <location>
        <position position="103"/>
    </location>
    <ligand>
        <name>S-adenosyl-L-methionine</name>
        <dbReference type="ChEBI" id="CHEBI:59789"/>
    </ligand>
</feature>
<dbReference type="GO" id="GO:0070475">
    <property type="term" value="P:rRNA base methylation"/>
    <property type="evidence" value="ECO:0007669"/>
    <property type="project" value="UniProtKB-UniRule"/>
</dbReference>
<evidence type="ECO:0000256" key="3">
    <source>
        <dbReference type="ARBA" id="ARBA00022603"/>
    </source>
</evidence>
<comment type="function">
    <text evidence="6">Specifically methylates the N4 position of cytidine in position 1402 (C1402) of 16S rRNA.</text>
</comment>
<dbReference type="PIRSF" id="PIRSF004486">
    <property type="entry name" value="MraW"/>
    <property type="match status" value="1"/>
</dbReference>
<dbReference type="Proteomes" id="UP000228777">
    <property type="component" value="Unassembled WGS sequence"/>
</dbReference>
<dbReference type="AlphaFoldDB" id="A0A2M6Z2N9"/>
<dbReference type="NCBIfam" id="TIGR00006">
    <property type="entry name" value="16S rRNA (cytosine(1402)-N(4))-methyltransferase RsmH"/>
    <property type="match status" value="1"/>
</dbReference>
<name>A0A2M6Z2N9_9BACT</name>
<dbReference type="Gene3D" id="1.10.150.170">
    <property type="entry name" value="Putative methyltransferase TM0872, insert domain"/>
    <property type="match status" value="1"/>
</dbReference>